<evidence type="ECO:0000313" key="5">
    <source>
        <dbReference type="EMBL" id="QKD80158.1"/>
    </source>
</evidence>
<evidence type="ECO:0000256" key="1">
    <source>
        <dbReference type="ARBA" id="ARBA00004141"/>
    </source>
</evidence>
<protein>
    <submittedName>
        <fullName evidence="5">DoxX family protein</fullName>
    </submittedName>
</protein>
<name>A0A6M8B1J0_9ACTO</name>
<dbReference type="Pfam" id="PF07681">
    <property type="entry name" value="DoxX"/>
    <property type="match status" value="1"/>
</dbReference>
<accession>A0A6M8B1J0</accession>
<keyword evidence="2" id="KW-0812">Transmembrane</keyword>
<evidence type="ECO:0000256" key="4">
    <source>
        <dbReference type="ARBA" id="ARBA00023136"/>
    </source>
</evidence>
<reference evidence="5 6" key="1">
    <citation type="submission" date="2020-05" db="EMBL/GenBank/DDBJ databases">
        <title>Actinomyces sp. zg-325.</title>
        <authorList>
            <person name="Yang C."/>
        </authorList>
    </citation>
    <scope>NUCLEOTIDE SEQUENCE [LARGE SCALE GENOMIC DNA]</scope>
    <source>
        <strain evidence="6">zg-325</strain>
    </source>
</reference>
<keyword evidence="3" id="KW-1133">Transmembrane helix</keyword>
<dbReference type="KEGG" id="amam:HPC72_07980"/>
<keyword evidence="6" id="KW-1185">Reference proteome</keyword>
<dbReference type="AlphaFoldDB" id="A0A6M8B1J0"/>
<dbReference type="Proteomes" id="UP000504752">
    <property type="component" value="Chromosome"/>
</dbReference>
<evidence type="ECO:0000256" key="2">
    <source>
        <dbReference type="ARBA" id="ARBA00022692"/>
    </source>
</evidence>
<sequence length="168" mass="17588">MDLLRAVARPLLAASFVVDGIDAIARPKRHVEKMRRVTPILERVGVPPVMDSDAALATRALGAVSVAAGLGLATGRAPRTSAAVLAAINVPLAVVNHPAWAVKGREARLDAVSGLLRRGALGAGLLLACVDRAGRPSLAWRAANKREQRQAIQAARAAVRQRYEGTSA</sequence>
<dbReference type="InterPro" id="IPR032808">
    <property type="entry name" value="DoxX"/>
</dbReference>
<proteinExistence type="predicted"/>
<evidence type="ECO:0000256" key="3">
    <source>
        <dbReference type="ARBA" id="ARBA00022989"/>
    </source>
</evidence>
<dbReference type="EMBL" id="CP053642">
    <property type="protein sequence ID" value="QKD80158.1"/>
    <property type="molecule type" value="Genomic_DNA"/>
</dbReference>
<dbReference type="RefSeq" id="WP_159522242.1">
    <property type="nucleotide sequence ID" value="NZ_CP053642.1"/>
</dbReference>
<dbReference type="GO" id="GO:0016020">
    <property type="term" value="C:membrane"/>
    <property type="evidence" value="ECO:0007669"/>
    <property type="project" value="UniProtKB-SubCell"/>
</dbReference>
<comment type="subcellular location">
    <subcellularLocation>
        <location evidence="1">Membrane</location>
        <topology evidence="1">Multi-pass membrane protein</topology>
    </subcellularLocation>
</comment>
<evidence type="ECO:0000313" key="6">
    <source>
        <dbReference type="Proteomes" id="UP000504752"/>
    </source>
</evidence>
<organism evidence="5 6">
    <name type="scientific">Actinomyces marmotae</name>
    <dbReference type="NCBI Taxonomy" id="2737173"/>
    <lineage>
        <taxon>Bacteria</taxon>
        <taxon>Bacillati</taxon>
        <taxon>Actinomycetota</taxon>
        <taxon>Actinomycetes</taxon>
        <taxon>Actinomycetales</taxon>
        <taxon>Actinomycetaceae</taxon>
        <taxon>Actinomyces</taxon>
    </lineage>
</organism>
<gene>
    <name evidence="5" type="ORF">HPC72_07980</name>
</gene>
<keyword evidence="4" id="KW-0472">Membrane</keyword>